<evidence type="ECO:0000313" key="1">
    <source>
        <dbReference type="EMBL" id="TKW26206.1"/>
    </source>
</evidence>
<name>A0A4V6Y8N4_SETVI</name>
<proteinExistence type="predicted"/>
<dbReference type="AlphaFoldDB" id="A0A4V6Y8N4"/>
<dbReference type="Gramene" id="TKW26206">
    <property type="protein sequence ID" value="TKW26206"/>
    <property type="gene ID" value="SEVIR_3G171550v2"/>
</dbReference>
<evidence type="ECO:0000313" key="2">
    <source>
        <dbReference type="Proteomes" id="UP000298652"/>
    </source>
</evidence>
<sequence>MTSPYPLLSLRSAFPPLFLLSVTLTLSRRSCRPAPPPPRAPHSSWL</sequence>
<dbReference type="Proteomes" id="UP000298652">
    <property type="component" value="Chromosome 3"/>
</dbReference>
<accession>A0A4V6Y8N4</accession>
<dbReference type="EMBL" id="CM016554">
    <property type="protein sequence ID" value="TKW26206.1"/>
    <property type="molecule type" value="Genomic_DNA"/>
</dbReference>
<gene>
    <name evidence="1" type="ORF">SEVIR_3G171550v2</name>
</gene>
<protein>
    <submittedName>
        <fullName evidence="1">Uncharacterized protein</fullName>
    </submittedName>
</protein>
<keyword evidence="2" id="KW-1185">Reference proteome</keyword>
<organism evidence="1 2">
    <name type="scientific">Setaria viridis</name>
    <name type="common">Green bristlegrass</name>
    <name type="synonym">Setaria italica subsp. viridis</name>
    <dbReference type="NCBI Taxonomy" id="4556"/>
    <lineage>
        <taxon>Eukaryota</taxon>
        <taxon>Viridiplantae</taxon>
        <taxon>Streptophyta</taxon>
        <taxon>Embryophyta</taxon>
        <taxon>Tracheophyta</taxon>
        <taxon>Spermatophyta</taxon>
        <taxon>Magnoliopsida</taxon>
        <taxon>Liliopsida</taxon>
        <taxon>Poales</taxon>
        <taxon>Poaceae</taxon>
        <taxon>PACMAD clade</taxon>
        <taxon>Panicoideae</taxon>
        <taxon>Panicodae</taxon>
        <taxon>Paniceae</taxon>
        <taxon>Cenchrinae</taxon>
        <taxon>Setaria</taxon>
    </lineage>
</organism>
<reference evidence="1" key="1">
    <citation type="submission" date="2019-03" db="EMBL/GenBank/DDBJ databases">
        <title>WGS assembly of Setaria viridis.</title>
        <authorList>
            <person name="Huang P."/>
            <person name="Jenkins J."/>
            <person name="Grimwood J."/>
            <person name="Barry K."/>
            <person name="Healey A."/>
            <person name="Mamidi S."/>
            <person name="Sreedasyam A."/>
            <person name="Shu S."/>
            <person name="Feldman M."/>
            <person name="Wu J."/>
            <person name="Yu Y."/>
            <person name="Chen C."/>
            <person name="Johnson J."/>
            <person name="Rokhsar D."/>
            <person name="Baxter I."/>
            <person name="Schmutz J."/>
            <person name="Brutnell T."/>
            <person name="Kellogg E."/>
        </authorList>
    </citation>
    <scope>NUCLEOTIDE SEQUENCE [LARGE SCALE GENOMIC DNA]</scope>
</reference>